<evidence type="ECO:0000256" key="1">
    <source>
        <dbReference type="SAM" id="MobiDB-lite"/>
    </source>
</evidence>
<dbReference type="AlphaFoldDB" id="A0A9P3G3I7"/>
<keyword evidence="2" id="KW-0472">Membrane</keyword>
<dbReference type="Proteomes" id="UP000703269">
    <property type="component" value="Unassembled WGS sequence"/>
</dbReference>
<sequence length="403" mass="44253">MSTSSSPSAKQLSLLASLAEYAAEEASFSAFAFPFFVVEAILWGVYAVLTVIALTGFLRKRKRGAFKTWSTYLSMLMFLLATTHLGISIRAVHVGEVRAQAAQTRVDDCLRQLIDGINPLSAACGEPALFSNDISMSDVVAQYFQFELPLVNVAISDAIVSWRACILWRRQRVVHGLSVLLCLGTLAALVYGGIGGQGPGLPGSILSWVTNLWSTSLISWKAWQHRRVMKEALGNDTKRTKAERVLLLFVESGLLYAIVWTFIMISNCIFAASPGQQWNSGTVDLVNVFDGIVYYPLIQLVSIYPMAIVVLTEFTDSYYERAVTVAAARVHYDPPPRRQPSPDILDMTDLAVEDDSSAFGSTIAIDAEKGPSDRSLGALQHSRGVESHEHPNPHSYSPIHQRP</sequence>
<feature type="transmembrane region" description="Helical" evidence="2">
    <location>
        <begin position="174"/>
        <end position="193"/>
    </location>
</feature>
<gene>
    <name evidence="3" type="ORF">PsYK624_032980</name>
</gene>
<keyword evidence="4" id="KW-1185">Reference proteome</keyword>
<reference evidence="3 4" key="1">
    <citation type="submission" date="2021-08" db="EMBL/GenBank/DDBJ databases">
        <title>Draft Genome Sequence of Phanerochaete sordida strain YK-624.</title>
        <authorList>
            <person name="Mori T."/>
            <person name="Dohra H."/>
            <person name="Suzuki T."/>
            <person name="Kawagishi H."/>
            <person name="Hirai H."/>
        </authorList>
    </citation>
    <scope>NUCLEOTIDE SEQUENCE [LARGE SCALE GENOMIC DNA]</scope>
    <source>
        <strain evidence="3 4">YK-624</strain>
    </source>
</reference>
<comment type="caution">
    <text evidence="3">The sequence shown here is derived from an EMBL/GenBank/DDBJ whole genome shotgun (WGS) entry which is preliminary data.</text>
</comment>
<accession>A0A9P3G3I7</accession>
<proteinExistence type="predicted"/>
<feature type="transmembrane region" description="Helical" evidence="2">
    <location>
        <begin position="32"/>
        <end position="57"/>
    </location>
</feature>
<feature type="compositionally biased region" description="Basic and acidic residues" evidence="1">
    <location>
        <begin position="383"/>
        <end position="392"/>
    </location>
</feature>
<dbReference type="OrthoDB" id="3214103at2759"/>
<evidence type="ECO:0000313" key="3">
    <source>
        <dbReference type="EMBL" id="GJE87215.1"/>
    </source>
</evidence>
<keyword evidence="2" id="KW-0812">Transmembrane</keyword>
<dbReference type="EMBL" id="BPQB01000006">
    <property type="protein sequence ID" value="GJE87215.1"/>
    <property type="molecule type" value="Genomic_DNA"/>
</dbReference>
<keyword evidence="2" id="KW-1133">Transmembrane helix</keyword>
<organism evidence="3 4">
    <name type="scientific">Phanerochaete sordida</name>
    <dbReference type="NCBI Taxonomy" id="48140"/>
    <lineage>
        <taxon>Eukaryota</taxon>
        <taxon>Fungi</taxon>
        <taxon>Dikarya</taxon>
        <taxon>Basidiomycota</taxon>
        <taxon>Agaricomycotina</taxon>
        <taxon>Agaricomycetes</taxon>
        <taxon>Polyporales</taxon>
        <taxon>Phanerochaetaceae</taxon>
        <taxon>Phanerochaete</taxon>
    </lineage>
</organism>
<name>A0A9P3G3I7_9APHY</name>
<feature type="transmembrane region" description="Helical" evidence="2">
    <location>
        <begin position="205"/>
        <end position="224"/>
    </location>
</feature>
<evidence type="ECO:0000313" key="4">
    <source>
        <dbReference type="Proteomes" id="UP000703269"/>
    </source>
</evidence>
<feature type="transmembrane region" description="Helical" evidence="2">
    <location>
        <begin position="245"/>
        <end position="272"/>
    </location>
</feature>
<protein>
    <submittedName>
        <fullName evidence="3">Uncharacterized protein</fullName>
    </submittedName>
</protein>
<feature type="region of interest" description="Disordered" evidence="1">
    <location>
        <begin position="366"/>
        <end position="403"/>
    </location>
</feature>
<feature type="transmembrane region" description="Helical" evidence="2">
    <location>
        <begin position="292"/>
        <end position="311"/>
    </location>
</feature>
<evidence type="ECO:0000256" key="2">
    <source>
        <dbReference type="SAM" id="Phobius"/>
    </source>
</evidence>